<evidence type="ECO:0000256" key="4">
    <source>
        <dbReference type="ARBA" id="ARBA00022989"/>
    </source>
</evidence>
<dbReference type="Proteomes" id="UP000887565">
    <property type="component" value="Unplaced"/>
</dbReference>
<evidence type="ECO:0000256" key="2">
    <source>
        <dbReference type="ARBA" id="ARBA00006824"/>
    </source>
</evidence>
<organism evidence="8 9">
    <name type="scientific">Romanomermis culicivorax</name>
    <name type="common">Nematode worm</name>
    <dbReference type="NCBI Taxonomy" id="13658"/>
    <lineage>
        <taxon>Eukaryota</taxon>
        <taxon>Metazoa</taxon>
        <taxon>Ecdysozoa</taxon>
        <taxon>Nematoda</taxon>
        <taxon>Enoplea</taxon>
        <taxon>Dorylaimia</taxon>
        <taxon>Mermithida</taxon>
        <taxon>Mermithoidea</taxon>
        <taxon>Mermithidae</taxon>
        <taxon>Romanomermis</taxon>
    </lineage>
</organism>
<feature type="signal peptide" evidence="7">
    <location>
        <begin position="1"/>
        <end position="32"/>
    </location>
</feature>
<evidence type="ECO:0000313" key="8">
    <source>
        <dbReference type="Proteomes" id="UP000887565"/>
    </source>
</evidence>
<comment type="subcellular location">
    <subcellularLocation>
        <location evidence="1">Membrane</location>
        <topology evidence="1">Multi-pass membrane protein</topology>
    </subcellularLocation>
</comment>
<evidence type="ECO:0000256" key="3">
    <source>
        <dbReference type="ARBA" id="ARBA00022692"/>
    </source>
</evidence>
<dbReference type="GO" id="GO:0005739">
    <property type="term" value="C:mitochondrion"/>
    <property type="evidence" value="ECO:0007669"/>
    <property type="project" value="TreeGrafter"/>
</dbReference>
<keyword evidence="7" id="KW-0732">Signal</keyword>
<dbReference type="Pfam" id="PF04117">
    <property type="entry name" value="Mpv17_PMP22"/>
    <property type="match status" value="1"/>
</dbReference>
<feature type="chain" id="PRO_5036857199" evidence="7">
    <location>
        <begin position="33"/>
        <end position="176"/>
    </location>
</feature>
<comment type="similarity">
    <text evidence="2 6">Belongs to the peroxisomal membrane protein PXMP2/4 family.</text>
</comment>
<reference evidence="9" key="1">
    <citation type="submission" date="2022-11" db="UniProtKB">
        <authorList>
            <consortium name="WormBaseParasite"/>
        </authorList>
    </citation>
    <scope>IDENTIFICATION</scope>
</reference>
<dbReference type="InterPro" id="IPR007248">
    <property type="entry name" value="Mpv17_PMP22"/>
</dbReference>
<proteinExistence type="inferred from homology"/>
<keyword evidence="3 6" id="KW-0812">Transmembrane</keyword>
<name>A0A915J530_ROMCU</name>
<keyword evidence="4 6" id="KW-1133">Transmembrane helix</keyword>
<feature type="transmembrane region" description="Helical" evidence="6">
    <location>
        <begin position="155"/>
        <end position="172"/>
    </location>
</feature>
<evidence type="ECO:0000256" key="5">
    <source>
        <dbReference type="ARBA" id="ARBA00023136"/>
    </source>
</evidence>
<dbReference type="AlphaFoldDB" id="A0A915J530"/>
<dbReference type="GO" id="GO:0061668">
    <property type="term" value="P:mitochondrial ribosome assembly"/>
    <property type="evidence" value="ECO:0007669"/>
    <property type="project" value="TreeGrafter"/>
</dbReference>
<dbReference type="GO" id="GO:0016020">
    <property type="term" value="C:membrane"/>
    <property type="evidence" value="ECO:0007669"/>
    <property type="project" value="UniProtKB-SubCell"/>
</dbReference>
<protein>
    <submittedName>
        <fullName evidence="9">Mpv17-like protein 2</fullName>
    </submittedName>
</protein>
<dbReference type="OMA" id="FFSCTFI"/>
<evidence type="ECO:0000256" key="1">
    <source>
        <dbReference type="ARBA" id="ARBA00004141"/>
    </source>
</evidence>
<dbReference type="PANTHER" id="PTHR11266:SF8">
    <property type="entry name" value="MPV17-LIKE PROTEIN 2"/>
    <property type="match status" value="1"/>
</dbReference>
<evidence type="ECO:0000256" key="7">
    <source>
        <dbReference type="SAM" id="SignalP"/>
    </source>
</evidence>
<keyword evidence="5 6" id="KW-0472">Membrane</keyword>
<evidence type="ECO:0000256" key="6">
    <source>
        <dbReference type="RuleBase" id="RU363053"/>
    </source>
</evidence>
<keyword evidence="8" id="KW-1185">Reference proteome</keyword>
<dbReference type="PANTHER" id="PTHR11266">
    <property type="entry name" value="PEROXISOMAL MEMBRANE PROTEIN 2, PXMP2 MPV17"/>
    <property type="match status" value="1"/>
</dbReference>
<accession>A0A915J530</accession>
<evidence type="ECO:0000313" key="9">
    <source>
        <dbReference type="WBParaSite" id="nRc.2.0.1.t20909-RA"/>
    </source>
</evidence>
<feature type="transmembrane region" description="Helical" evidence="6">
    <location>
        <begin position="90"/>
        <end position="111"/>
    </location>
</feature>
<sequence>MKHKIISRLFSAKNLLLTNTISCCCLLGVGDGIQQCFSSKKPPDGNFWNWTRTRHFMTAGFVMGPMSHYWYKMLDFYLPAANAKTAFQKVVLELIIAPAFSFMFVTCVGTLEGRSLDHIWKEYKEKFPSIYLLDCCVWPPTQMINFMFLPPQARVVYVAFVQIFYNCFLSYIKHEL</sequence>
<dbReference type="WBParaSite" id="nRc.2.0.1.t20909-RA">
    <property type="protein sequence ID" value="nRc.2.0.1.t20909-RA"/>
    <property type="gene ID" value="nRc.2.0.1.g20909"/>
</dbReference>